<gene>
    <name evidence="13" type="ORF">MCOR_38776</name>
</gene>
<feature type="compositionally biased region" description="Basic residues" evidence="10">
    <location>
        <begin position="50"/>
        <end position="72"/>
    </location>
</feature>
<sequence>MVKRKKTGNTMVKKKNRQNGQRKTDRQHHGQKKEDRQHHGQKKKTDNTMVKRKKTDNSMVKRKTDRQHHGQKKKTDNTMVKRKRQTTPWSKERRQTTPWSKERQTDNIMVKRKTDRQHHGQKKGRQTTPWKRNLPCSFYSGSCGLSSSLDDEVGFPTDIKLESTNDCMPDEDKDFKVCVVCGEKASGFYFGALVCLPCKSFYIRCTKDGEPTFTCQCNGNCDIAKQGRIRCQYCRYQRCLMAGMCRKEKPETVQPAEGQVLCKVCGDIANGIHFGVNTCEGCKKFFRRGLVENQGYNCKGEKSCQINPRNRNNCRYCRYQKCISAGMSREAIKMGRPKKSDGDSPQQSPSHSPSFSDRRSPELSPQGSPISVHTSPQLSPVSEPLFHKYMMANQPVKTETTCPPPSCQIQSEMTNSRPVLSTTSFMNLKTEEQTTYNWVSSAQTSSWPVSSNTIMSSQCQPVHATTTSHQQENPLLIEDDMDDILNFIQMDQASRSQPQPVFRDSNCLYQTQQCSMGNTPLMVNTCNNFQQASDNYQQNSGPNSPYQPQYPQPNQSAYYPNSHSPQYYQQPHSPQTNCHSPHSYSTPSPGSCHSPHNYNTPSPGCHSPDTYHPSMAAEYPQHSGYTMPTTQGHTQFNLGSNMSHDMVHINPDSQHQINQMFIKCIGSINETQTPNNGAYVTRDQLTTEVINCTLNSSSPYRNNDCLYSSSDDSHDSTDYPARNKRKNYEHFDRSCGYGNNTNTYMPQSSDFTCESYSLQSTQSYWKQKFPFDPMSRMAEEDHAVIKHILTAYSNMRVFYDESRDWNSSKLEEHWPKMGKEKAHWQHIQERIIRNNKAYVDFCMQIPGFMQLDHEDKQDLCQLASFQAALILCSTEWYNKQQKKFQNFWNFTVSPENPMYLFKLHLLQAGEVINKLELSPVELSLTLALSCFSADLMFLKDPESIESVRRHLIYLLQQHIAEQGINPDERLAAIFNIMPMTRHISMWHKQLMKNMRVNMELGAVSKQVEGISI</sequence>
<dbReference type="PROSITE" id="PS00031">
    <property type="entry name" value="NUCLEAR_REC_DBD_1"/>
    <property type="match status" value="1"/>
</dbReference>
<evidence type="ECO:0000259" key="11">
    <source>
        <dbReference type="PROSITE" id="PS51030"/>
    </source>
</evidence>
<dbReference type="EMBL" id="CACVKT020007051">
    <property type="protein sequence ID" value="CAC5405050.1"/>
    <property type="molecule type" value="Genomic_DNA"/>
</dbReference>
<feature type="compositionally biased region" description="Low complexity" evidence="10">
    <location>
        <begin position="343"/>
        <end position="355"/>
    </location>
</feature>
<dbReference type="GO" id="GO:0043565">
    <property type="term" value="F:sequence-specific DNA binding"/>
    <property type="evidence" value="ECO:0007669"/>
    <property type="project" value="InterPro"/>
</dbReference>
<keyword evidence="6" id="KW-0238">DNA-binding</keyword>
<dbReference type="PRINTS" id="PR00047">
    <property type="entry name" value="STROIDFINGER"/>
</dbReference>
<dbReference type="AlphaFoldDB" id="A0A6J8DD81"/>
<keyword evidence="9" id="KW-0539">Nucleus</keyword>
<feature type="domain" description="Nuclear receptor" evidence="11">
    <location>
        <begin position="175"/>
        <end position="251"/>
    </location>
</feature>
<comment type="similarity">
    <text evidence="1">Belongs to the nuclear hormone receptor family.</text>
</comment>
<keyword evidence="2" id="KW-0479">Metal-binding</keyword>
<dbReference type="InterPro" id="IPR035500">
    <property type="entry name" value="NHR-like_dom_sf"/>
</dbReference>
<feature type="compositionally biased region" description="Basic and acidic residues" evidence="10">
    <location>
        <begin position="333"/>
        <end position="342"/>
    </location>
</feature>
<keyword evidence="4" id="KW-0862">Zinc</keyword>
<dbReference type="InterPro" id="IPR013088">
    <property type="entry name" value="Znf_NHR/GATA"/>
</dbReference>
<dbReference type="SMART" id="SM00399">
    <property type="entry name" value="ZnF_C4"/>
    <property type="match status" value="2"/>
</dbReference>
<dbReference type="PROSITE" id="PS51030">
    <property type="entry name" value="NUCLEAR_REC_DBD_2"/>
    <property type="match status" value="2"/>
</dbReference>
<feature type="domain" description="Nuclear receptor" evidence="11">
    <location>
        <begin position="259"/>
        <end position="334"/>
    </location>
</feature>
<dbReference type="PROSITE" id="PS51843">
    <property type="entry name" value="NR_LBD"/>
    <property type="match status" value="1"/>
</dbReference>
<feature type="compositionally biased region" description="Polar residues" evidence="10">
    <location>
        <begin position="363"/>
        <end position="379"/>
    </location>
</feature>
<feature type="compositionally biased region" description="Basic and acidic residues" evidence="10">
    <location>
        <begin position="22"/>
        <end position="46"/>
    </location>
</feature>
<dbReference type="InterPro" id="IPR050234">
    <property type="entry name" value="Nuclear_hormone_rcpt_NR1"/>
</dbReference>
<feature type="region of interest" description="Disordered" evidence="10">
    <location>
        <begin position="333"/>
        <end position="379"/>
    </location>
</feature>
<dbReference type="SUPFAM" id="SSF48508">
    <property type="entry name" value="Nuclear receptor ligand-binding domain"/>
    <property type="match status" value="1"/>
</dbReference>
<name>A0A6J8DD81_MYTCO</name>
<evidence type="ECO:0000256" key="2">
    <source>
        <dbReference type="ARBA" id="ARBA00022723"/>
    </source>
</evidence>
<feature type="compositionally biased region" description="Polar residues" evidence="10">
    <location>
        <begin position="576"/>
        <end position="595"/>
    </location>
</feature>
<reference evidence="13 14" key="1">
    <citation type="submission" date="2020-06" db="EMBL/GenBank/DDBJ databases">
        <authorList>
            <person name="Li R."/>
            <person name="Bekaert M."/>
        </authorList>
    </citation>
    <scope>NUCLEOTIDE SEQUENCE [LARGE SCALE GENOMIC DNA]</scope>
    <source>
        <strain evidence="14">wild</strain>
    </source>
</reference>
<evidence type="ECO:0000256" key="1">
    <source>
        <dbReference type="ARBA" id="ARBA00005993"/>
    </source>
</evidence>
<dbReference type="SMART" id="SM00430">
    <property type="entry name" value="HOLI"/>
    <property type="match status" value="1"/>
</dbReference>
<dbReference type="SUPFAM" id="SSF57716">
    <property type="entry name" value="Glucocorticoid receptor-like (DNA-binding domain)"/>
    <property type="match status" value="2"/>
</dbReference>
<keyword evidence="8" id="KW-0675">Receptor</keyword>
<evidence type="ECO:0000256" key="7">
    <source>
        <dbReference type="ARBA" id="ARBA00023163"/>
    </source>
</evidence>
<dbReference type="PANTHER" id="PTHR24082:SF473">
    <property type="entry name" value="ECDYSONE-INDUCED PROTEIN 75B, ISOFORM B"/>
    <property type="match status" value="1"/>
</dbReference>
<proteinExistence type="inferred from homology"/>
<keyword evidence="7" id="KW-0804">Transcription</keyword>
<feature type="compositionally biased region" description="Low complexity" evidence="10">
    <location>
        <begin position="542"/>
        <end position="575"/>
    </location>
</feature>
<dbReference type="InterPro" id="IPR001628">
    <property type="entry name" value="Znf_hrmn_rcpt"/>
</dbReference>
<dbReference type="Pfam" id="PF00105">
    <property type="entry name" value="zf-C4"/>
    <property type="match status" value="2"/>
</dbReference>
<protein>
    <submittedName>
        <fullName evidence="13">Uncharacterized protein</fullName>
    </submittedName>
</protein>
<evidence type="ECO:0000256" key="10">
    <source>
        <dbReference type="SAM" id="MobiDB-lite"/>
    </source>
</evidence>
<evidence type="ECO:0000256" key="8">
    <source>
        <dbReference type="ARBA" id="ARBA00023170"/>
    </source>
</evidence>
<feature type="region of interest" description="Disordered" evidence="10">
    <location>
        <begin position="1"/>
        <end position="129"/>
    </location>
</feature>
<dbReference type="GO" id="GO:0003700">
    <property type="term" value="F:DNA-binding transcription factor activity"/>
    <property type="evidence" value="ECO:0007669"/>
    <property type="project" value="InterPro"/>
</dbReference>
<dbReference type="Pfam" id="PF00104">
    <property type="entry name" value="Hormone_recep"/>
    <property type="match status" value="1"/>
</dbReference>
<evidence type="ECO:0000313" key="14">
    <source>
        <dbReference type="Proteomes" id="UP000507470"/>
    </source>
</evidence>
<keyword evidence="3" id="KW-0863">Zinc-finger</keyword>
<keyword evidence="14" id="KW-1185">Reference proteome</keyword>
<feature type="domain" description="NR LBD" evidence="12">
    <location>
        <begin position="780"/>
        <end position="1012"/>
    </location>
</feature>
<dbReference type="Gene3D" id="1.10.565.10">
    <property type="entry name" value="Retinoid X Receptor"/>
    <property type="match status" value="1"/>
</dbReference>
<keyword evidence="5" id="KW-0805">Transcription regulation</keyword>
<evidence type="ECO:0000256" key="4">
    <source>
        <dbReference type="ARBA" id="ARBA00022833"/>
    </source>
</evidence>
<feature type="region of interest" description="Disordered" evidence="10">
    <location>
        <begin position="533"/>
        <end position="595"/>
    </location>
</feature>
<dbReference type="GO" id="GO:0008270">
    <property type="term" value="F:zinc ion binding"/>
    <property type="evidence" value="ECO:0007669"/>
    <property type="project" value="UniProtKB-KW"/>
</dbReference>
<evidence type="ECO:0000313" key="13">
    <source>
        <dbReference type="EMBL" id="CAC5405050.1"/>
    </source>
</evidence>
<evidence type="ECO:0000256" key="3">
    <source>
        <dbReference type="ARBA" id="ARBA00022771"/>
    </source>
</evidence>
<dbReference type="InterPro" id="IPR000536">
    <property type="entry name" value="Nucl_hrmn_rcpt_lig-bd"/>
</dbReference>
<feature type="compositionally biased region" description="Basic residues" evidence="10">
    <location>
        <begin position="110"/>
        <end position="125"/>
    </location>
</feature>
<feature type="compositionally biased region" description="Basic residues" evidence="10">
    <location>
        <begin position="1"/>
        <end position="17"/>
    </location>
</feature>
<dbReference type="FunFam" id="3.30.50.10:FF:000030">
    <property type="entry name" value="Nuclear Hormone Receptor family"/>
    <property type="match status" value="1"/>
</dbReference>
<evidence type="ECO:0000256" key="9">
    <source>
        <dbReference type="ARBA" id="ARBA00023242"/>
    </source>
</evidence>
<evidence type="ECO:0000256" key="6">
    <source>
        <dbReference type="ARBA" id="ARBA00023125"/>
    </source>
</evidence>
<feature type="compositionally biased region" description="Basic and acidic residues" evidence="10">
    <location>
        <begin position="90"/>
        <end position="105"/>
    </location>
</feature>
<dbReference type="CDD" id="cd06916">
    <property type="entry name" value="NR_DBD_like"/>
    <property type="match status" value="1"/>
</dbReference>
<evidence type="ECO:0000259" key="12">
    <source>
        <dbReference type="PROSITE" id="PS51843"/>
    </source>
</evidence>
<accession>A0A6J8DD81</accession>
<organism evidence="13 14">
    <name type="scientific">Mytilus coruscus</name>
    <name type="common">Sea mussel</name>
    <dbReference type="NCBI Taxonomy" id="42192"/>
    <lineage>
        <taxon>Eukaryota</taxon>
        <taxon>Metazoa</taxon>
        <taxon>Spiralia</taxon>
        <taxon>Lophotrochozoa</taxon>
        <taxon>Mollusca</taxon>
        <taxon>Bivalvia</taxon>
        <taxon>Autobranchia</taxon>
        <taxon>Pteriomorphia</taxon>
        <taxon>Mytilida</taxon>
        <taxon>Mytiloidea</taxon>
        <taxon>Mytilidae</taxon>
        <taxon>Mytilinae</taxon>
        <taxon>Mytilus</taxon>
    </lineage>
</organism>
<dbReference type="PANTHER" id="PTHR24082">
    <property type="entry name" value="NUCLEAR HORMONE RECEPTOR"/>
    <property type="match status" value="1"/>
</dbReference>
<evidence type="ECO:0000256" key="5">
    <source>
        <dbReference type="ARBA" id="ARBA00023015"/>
    </source>
</evidence>
<dbReference type="OrthoDB" id="6159439at2759"/>
<dbReference type="Proteomes" id="UP000507470">
    <property type="component" value="Unassembled WGS sequence"/>
</dbReference>
<dbReference type="Gene3D" id="3.30.50.10">
    <property type="entry name" value="Erythroid Transcription Factor GATA-1, subunit A"/>
    <property type="match status" value="2"/>
</dbReference>